<dbReference type="EMBL" id="JBHULC010000027">
    <property type="protein sequence ID" value="MFD2523131.1"/>
    <property type="molecule type" value="Genomic_DNA"/>
</dbReference>
<dbReference type="Pfam" id="PF06271">
    <property type="entry name" value="RDD"/>
    <property type="match status" value="1"/>
</dbReference>
<dbReference type="Proteomes" id="UP001597510">
    <property type="component" value="Unassembled WGS sequence"/>
</dbReference>
<reference evidence="8" key="1">
    <citation type="journal article" date="2019" name="Int. J. Syst. Evol. Microbiol.">
        <title>The Global Catalogue of Microorganisms (GCM) 10K type strain sequencing project: providing services to taxonomists for standard genome sequencing and annotation.</title>
        <authorList>
            <consortium name="The Broad Institute Genomics Platform"/>
            <consortium name="The Broad Institute Genome Sequencing Center for Infectious Disease"/>
            <person name="Wu L."/>
            <person name="Ma J."/>
        </authorList>
    </citation>
    <scope>NUCLEOTIDE SEQUENCE [LARGE SCALE GENOMIC DNA]</scope>
    <source>
        <strain evidence="8">KCTC 52344</strain>
    </source>
</reference>
<keyword evidence="4 5" id="KW-0472">Membrane</keyword>
<evidence type="ECO:0000313" key="7">
    <source>
        <dbReference type="EMBL" id="MFD2523131.1"/>
    </source>
</evidence>
<keyword evidence="2 5" id="KW-0812">Transmembrane</keyword>
<evidence type="ECO:0000256" key="1">
    <source>
        <dbReference type="ARBA" id="ARBA00004141"/>
    </source>
</evidence>
<feature type="transmembrane region" description="Helical" evidence="5">
    <location>
        <begin position="37"/>
        <end position="55"/>
    </location>
</feature>
<sequence>MPQKRIYAFLIDLLIAAVPTALLTDLAVFVWKVDFNLILYPAAAVLILLLMLKDIRKGQSPGKYFMNLVVVSKSGKPLSFLLRNIFLVAFPVDVFLFLVLDKRIGDIVFKTEVVANEHTTIKKTTQLTVTIFVTLLALYMSAYELGSLYIRQRQEYIIMDAFIHGSKVIQEKTGEIIKLDKNPGFSFKKHKGQIDLRVQTKVYGKKEDVDLIIFMSKKDGGEWAVKDFKYANK</sequence>
<keyword evidence="8" id="KW-1185">Reference proteome</keyword>
<feature type="transmembrane region" description="Helical" evidence="5">
    <location>
        <begin position="80"/>
        <end position="100"/>
    </location>
</feature>
<keyword evidence="3 5" id="KW-1133">Transmembrane helix</keyword>
<organism evidence="7 8">
    <name type="scientific">Emticicia soli</name>
    <dbReference type="NCBI Taxonomy" id="2027878"/>
    <lineage>
        <taxon>Bacteria</taxon>
        <taxon>Pseudomonadati</taxon>
        <taxon>Bacteroidota</taxon>
        <taxon>Cytophagia</taxon>
        <taxon>Cytophagales</taxon>
        <taxon>Leadbetterellaceae</taxon>
        <taxon>Emticicia</taxon>
    </lineage>
</organism>
<evidence type="ECO:0000256" key="5">
    <source>
        <dbReference type="SAM" id="Phobius"/>
    </source>
</evidence>
<protein>
    <submittedName>
        <fullName evidence="7">RDD family protein</fullName>
    </submittedName>
</protein>
<evidence type="ECO:0000259" key="6">
    <source>
        <dbReference type="Pfam" id="PF06271"/>
    </source>
</evidence>
<feature type="transmembrane region" description="Helical" evidence="5">
    <location>
        <begin position="127"/>
        <end position="150"/>
    </location>
</feature>
<evidence type="ECO:0000256" key="3">
    <source>
        <dbReference type="ARBA" id="ARBA00022989"/>
    </source>
</evidence>
<feature type="domain" description="RDD" evidence="6">
    <location>
        <begin position="4"/>
        <end position="99"/>
    </location>
</feature>
<evidence type="ECO:0000256" key="4">
    <source>
        <dbReference type="ARBA" id="ARBA00023136"/>
    </source>
</evidence>
<gene>
    <name evidence="7" type="ORF">ACFSR2_19695</name>
</gene>
<evidence type="ECO:0000256" key="2">
    <source>
        <dbReference type="ARBA" id="ARBA00022692"/>
    </source>
</evidence>
<name>A0ABW5JEB5_9BACT</name>
<comment type="subcellular location">
    <subcellularLocation>
        <location evidence="1">Membrane</location>
        <topology evidence="1">Multi-pass membrane protein</topology>
    </subcellularLocation>
</comment>
<evidence type="ECO:0000313" key="8">
    <source>
        <dbReference type="Proteomes" id="UP001597510"/>
    </source>
</evidence>
<comment type="caution">
    <text evidence="7">The sequence shown here is derived from an EMBL/GenBank/DDBJ whole genome shotgun (WGS) entry which is preliminary data.</text>
</comment>
<proteinExistence type="predicted"/>
<dbReference type="InterPro" id="IPR010432">
    <property type="entry name" value="RDD"/>
</dbReference>
<dbReference type="RefSeq" id="WP_340239322.1">
    <property type="nucleotide sequence ID" value="NZ_JBBEWC010000012.1"/>
</dbReference>
<feature type="transmembrane region" description="Helical" evidence="5">
    <location>
        <begin position="7"/>
        <end position="31"/>
    </location>
</feature>
<accession>A0ABW5JEB5</accession>